<dbReference type="Proteomes" id="UP000252669">
    <property type="component" value="Unassembled WGS sequence"/>
</dbReference>
<dbReference type="InterPro" id="IPR042092">
    <property type="entry name" value="PsdUridine_s_RsuA/RluB/E/F_cat"/>
</dbReference>
<evidence type="ECO:0000256" key="1">
    <source>
        <dbReference type="ARBA" id="ARBA00008348"/>
    </source>
</evidence>
<dbReference type="InterPro" id="IPR006145">
    <property type="entry name" value="PsdUridine_synth_RsuA/RluA"/>
</dbReference>
<dbReference type="PANTHER" id="PTHR47683:SF4">
    <property type="entry name" value="PSEUDOURIDINE SYNTHASE"/>
    <property type="match status" value="1"/>
</dbReference>
<dbReference type="RefSeq" id="WP_113892719.1">
    <property type="nucleotide sequence ID" value="NZ_JANJGA010000003.1"/>
</dbReference>
<dbReference type="InterPro" id="IPR036986">
    <property type="entry name" value="S4_RNA-bd_sf"/>
</dbReference>
<dbReference type="Gene3D" id="3.10.290.10">
    <property type="entry name" value="RNA-binding S4 domain"/>
    <property type="match status" value="1"/>
</dbReference>
<dbReference type="Gene3D" id="3.30.70.580">
    <property type="entry name" value="Pseudouridine synthase I, catalytic domain, N-terminal subdomain"/>
    <property type="match status" value="1"/>
</dbReference>
<dbReference type="OrthoDB" id="9807213at2"/>
<name>A0A366MWM5_9BACT</name>
<keyword evidence="2 4" id="KW-0694">RNA-binding</keyword>
<dbReference type="InterPro" id="IPR050343">
    <property type="entry name" value="RsuA_PseudoU_synthase"/>
</dbReference>
<dbReference type="SUPFAM" id="SSF55174">
    <property type="entry name" value="Alpha-L RNA-binding motif"/>
    <property type="match status" value="1"/>
</dbReference>
<keyword evidence="3 5" id="KW-0413">Isomerase</keyword>
<dbReference type="Pfam" id="PF00849">
    <property type="entry name" value="PseudoU_synth_2"/>
    <property type="match status" value="1"/>
</dbReference>
<comment type="caution">
    <text evidence="7">The sequence shown here is derived from an EMBL/GenBank/DDBJ whole genome shotgun (WGS) entry which is preliminary data.</text>
</comment>
<dbReference type="InterPro" id="IPR020094">
    <property type="entry name" value="TruA/RsuA/RluB/E/F_N"/>
</dbReference>
<dbReference type="PROSITE" id="PS01149">
    <property type="entry name" value="PSI_RSU"/>
    <property type="match status" value="1"/>
</dbReference>
<sequence length="224" mass="25465">MKRIDAYLSSLGYCSRSEAKKFLKMNDVCINQSRVFNTSIKANHSEISVNGEKLDDEKLLILLHKPDGYICSHNDAGKLIYSLLPQRWQNRNPKISTIGRLDIDTTGAILLTDDGELNHKLSSPKNSVPKIYEANLEKPLTQDIIDIFSSGEMILKGEEKALKPAKLDIVNPNLARLEIVEGKYHQVKRMFAYVGNKVLKLHRVSFYDFKVDDLKEGEYKLISI</sequence>
<evidence type="ECO:0000256" key="5">
    <source>
        <dbReference type="RuleBase" id="RU003887"/>
    </source>
</evidence>
<dbReference type="PANTHER" id="PTHR47683">
    <property type="entry name" value="PSEUDOURIDINE SYNTHASE FAMILY PROTEIN-RELATED"/>
    <property type="match status" value="1"/>
</dbReference>
<dbReference type="GO" id="GO:0003723">
    <property type="term" value="F:RNA binding"/>
    <property type="evidence" value="ECO:0007669"/>
    <property type="project" value="UniProtKB-KW"/>
</dbReference>
<feature type="domain" description="RNA-binding S4" evidence="6">
    <location>
        <begin position="2"/>
        <end position="58"/>
    </location>
</feature>
<dbReference type="Gene3D" id="3.30.70.1560">
    <property type="entry name" value="Alpha-L RNA-binding motif"/>
    <property type="match status" value="1"/>
</dbReference>
<dbReference type="EMBL" id="PDKB01000002">
    <property type="protein sequence ID" value="RBQ30004.1"/>
    <property type="molecule type" value="Genomic_DNA"/>
</dbReference>
<evidence type="ECO:0000256" key="3">
    <source>
        <dbReference type="ARBA" id="ARBA00023235"/>
    </source>
</evidence>
<dbReference type="InterPro" id="IPR000748">
    <property type="entry name" value="PsdUridine_synth_RsuA/RluB/E/F"/>
</dbReference>
<dbReference type="InterPro" id="IPR002942">
    <property type="entry name" value="S4_RNA-bd"/>
</dbReference>
<evidence type="ECO:0000259" key="6">
    <source>
        <dbReference type="SMART" id="SM00363"/>
    </source>
</evidence>
<dbReference type="SMART" id="SM00363">
    <property type="entry name" value="S4"/>
    <property type="match status" value="1"/>
</dbReference>
<accession>A0A366MWM5</accession>
<gene>
    <name evidence="7" type="ORF">CRU91_01630</name>
</gene>
<protein>
    <recommendedName>
        <fullName evidence="5">Pseudouridine synthase</fullName>
        <ecNumber evidence="5">5.4.99.-</ecNumber>
    </recommendedName>
</protein>
<dbReference type="CDD" id="cd00165">
    <property type="entry name" value="S4"/>
    <property type="match status" value="1"/>
</dbReference>
<proteinExistence type="inferred from homology"/>
<keyword evidence="8" id="KW-1185">Reference proteome</keyword>
<comment type="similarity">
    <text evidence="1 5">Belongs to the pseudouridine synthase RsuA family.</text>
</comment>
<dbReference type="SUPFAM" id="SSF55120">
    <property type="entry name" value="Pseudouridine synthase"/>
    <property type="match status" value="1"/>
</dbReference>
<evidence type="ECO:0000313" key="7">
    <source>
        <dbReference type="EMBL" id="RBQ30004.1"/>
    </source>
</evidence>
<dbReference type="EC" id="5.4.99.-" evidence="5"/>
<dbReference type="PROSITE" id="PS50889">
    <property type="entry name" value="S4"/>
    <property type="match status" value="1"/>
</dbReference>
<organism evidence="7 8">
    <name type="scientific">Aliarcobacter vitoriensis</name>
    <dbReference type="NCBI Taxonomy" id="2011099"/>
    <lineage>
        <taxon>Bacteria</taxon>
        <taxon>Pseudomonadati</taxon>
        <taxon>Campylobacterota</taxon>
        <taxon>Epsilonproteobacteria</taxon>
        <taxon>Campylobacterales</taxon>
        <taxon>Arcobacteraceae</taxon>
        <taxon>Aliarcobacter</taxon>
    </lineage>
</organism>
<dbReference type="InterPro" id="IPR018496">
    <property type="entry name" value="PsdUridine_synth_RsuA/RluB_CS"/>
</dbReference>
<dbReference type="GO" id="GO:0000455">
    <property type="term" value="P:enzyme-directed rRNA pseudouridine synthesis"/>
    <property type="evidence" value="ECO:0007669"/>
    <property type="project" value="UniProtKB-ARBA"/>
</dbReference>
<evidence type="ECO:0000256" key="2">
    <source>
        <dbReference type="ARBA" id="ARBA00022884"/>
    </source>
</evidence>
<evidence type="ECO:0000313" key="8">
    <source>
        <dbReference type="Proteomes" id="UP000252669"/>
    </source>
</evidence>
<dbReference type="InterPro" id="IPR020103">
    <property type="entry name" value="PsdUridine_synth_cat_dom_sf"/>
</dbReference>
<reference evidence="7 8" key="1">
    <citation type="submission" date="2017-10" db="EMBL/GenBank/DDBJ databases">
        <title>Genomics of the genus Arcobacter.</title>
        <authorList>
            <person name="Perez-Cataluna A."/>
            <person name="Figueras M.J."/>
        </authorList>
    </citation>
    <scope>NUCLEOTIDE SEQUENCE [LARGE SCALE GENOMIC DNA]</scope>
    <source>
        <strain evidence="7 8">CECT 9230</strain>
    </source>
</reference>
<dbReference type="CDD" id="cd02553">
    <property type="entry name" value="PseudoU_synth_RsuA"/>
    <property type="match status" value="1"/>
</dbReference>
<dbReference type="GO" id="GO:0120159">
    <property type="term" value="F:rRNA pseudouridine synthase activity"/>
    <property type="evidence" value="ECO:0007669"/>
    <property type="project" value="UniProtKB-ARBA"/>
</dbReference>
<evidence type="ECO:0000256" key="4">
    <source>
        <dbReference type="PROSITE-ProRule" id="PRU00182"/>
    </source>
</evidence>
<dbReference type="AlphaFoldDB" id="A0A366MWM5"/>
<dbReference type="NCBIfam" id="TIGR00093">
    <property type="entry name" value="pseudouridine synthase"/>
    <property type="match status" value="1"/>
</dbReference>